<evidence type="ECO:0000313" key="2">
    <source>
        <dbReference type="EMBL" id="MBB6218570.1"/>
    </source>
</evidence>
<feature type="domain" description="4Fe-4S ferredoxin-type" evidence="1">
    <location>
        <begin position="1"/>
        <end position="29"/>
    </location>
</feature>
<accession>A0A841L324</accession>
<dbReference type="InterPro" id="IPR017896">
    <property type="entry name" value="4Fe4S_Fe-S-bd"/>
</dbReference>
<sequence>MTVINKNLCVGCKICQKFCTVDAFHFDVREKKCFVDQDRCTECYVCLRQKVCPKGAIEAIELDSFYKQFQHVLSDPVENHGVTGVTGRGTEEVKTNDVSGRVKKGEVGICVDMGRPGMGVYLRDAEKVAMACAAAGVKLASQEHTPLAALMPDLSTGKLVDECLHYHLLSVIVEGKCEEDNLKQVLEALKKVEKEIDTVFSLGLIIRTDENGETKTLDCLNELNIPQPHRGKVNVGLGKPLSLA</sequence>
<dbReference type="EMBL" id="JACHEN010000042">
    <property type="protein sequence ID" value="MBB6218570.1"/>
    <property type="molecule type" value="Genomic_DNA"/>
</dbReference>
<dbReference type="Gene3D" id="3.30.70.20">
    <property type="match status" value="1"/>
</dbReference>
<dbReference type="AlphaFoldDB" id="A0A841L324"/>
<comment type="caution">
    <text evidence="2">The sequence shown here is derived from an EMBL/GenBank/DDBJ whole genome shotgun (WGS) entry which is preliminary data.</text>
</comment>
<gene>
    <name evidence="2" type="ORF">HNQ80_004744</name>
</gene>
<dbReference type="Pfam" id="PF00037">
    <property type="entry name" value="Fer4"/>
    <property type="match status" value="1"/>
</dbReference>
<dbReference type="PROSITE" id="PS51379">
    <property type="entry name" value="4FE4S_FER_2"/>
    <property type="match status" value="2"/>
</dbReference>
<organism evidence="2 3">
    <name type="scientific">Anaerosolibacter carboniphilus</name>
    <dbReference type="NCBI Taxonomy" id="1417629"/>
    <lineage>
        <taxon>Bacteria</taxon>
        <taxon>Bacillati</taxon>
        <taxon>Bacillota</taxon>
        <taxon>Clostridia</taxon>
        <taxon>Peptostreptococcales</taxon>
        <taxon>Thermotaleaceae</taxon>
        <taxon>Anaerosolibacter</taxon>
    </lineage>
</organism>
<dbReference type="Proteomes" id="UP000579281">
    <property type="component" value="Unassembled WGS sequence"/>
</dbReference>
<keyword evidence="3" id="KW-1185">Reference proteome</keyword>
<evidence type="ECO:0000313" key="3">
    <source>
        <dbReference type="Proteomes" id="UP000579281"/>
    </source>
</evidence>
<reference evidence="2 3" key="1">
    <citation type="submission" date="2020-08" db="EMBL/GenBank/DDBJ databases">
        <title>Genomic Encyclopedia of Type Strains, Phase IV (KMG-IV): sequencing the most valuable type-strain genomes for metagenomic binning, comparative biology and taxonomic classification.</title>
        <authorList>
            <person name="Goeker M."/>
        </authorList>
    </citation>
    <scope>NUCLEOTIDE SEQUENCE [LARGE SCALE GENOMIC DNA]</scope>
    <source>
        <strain evidence="2 3">DSM 103526</strain>
    </source>
</reference>
<evidence type="ECO:0000259" key="1">
    <source>
        <dbReference type="PROSITE" id="PS51379"/>
    </source>
</evidence>
<dbReference type="SUPFAM" id="SSF54862">
    <property type="entry name" value="4Fe-4S ferredoxins"/>
    <property type="match status" value="1"/>
</dbReference>
<dbReference type="RefSeq" id="WP_184313160.1">
    <property type="nucleotide sequence ID" value="NZ_JACHEN010000042.1"/>
</dbReference>
<protein>
    <submittedName>
        <fullName evidence="2">NAD-dependent dihydropyrimidine dehydrogenase PreA subunit</fullName>
    </submittedName>
</protein>
<name>A0A841L324_9FIRM</name>
<feature type="domain" description="4Fe-4S ferredoxin-type" evidence="1">
    <location>
        <begin position="31"/>
        <end position="62"/>
    </location>
</feature>
<proteinExistence type="predicted"/>